<evidence type="ECO:0000256" key="7">
    <source>
        <dbReference type="ARBA" id="ARBA00023242"/>
    </source>
</evidence>
<keyword evidence="10" id="KW-1185">Reference proteome</keyword>
<feature type="compositionally biased region" description="Low complexity" evidence="8">
    <location>
        <begin position="333"/>
        <end position="347"/>
    </location>
</feature>
<proteinExistence type="predicted"/>
<feature type="compositionally biased region" description="Polar residues" evidence="8">
    <location>
        <begin position="269"/>
        <end position="300"/>
    </location>
</feature>
<dbReference type="GO" id="GO:0000055">
    <property type="term" value="P:ribosomal large subunit export from nucleus"/>
    <property type="evidence" value="ECO:0007669"/>
    <property type="project" value="InterPro"/>
</dbReference>
<keyword evidence="5" id="KW-0811">Translocation</keyword>
<dbReference type="Proteomes" id="UP000193467">
    <property type="component" value="Unassembled WGS sequence"/>
</dbReference>
<name>A0A1Y2D5B5_9BASI</name>
<dbReference type="PANTHER" id="PTHR13257:SF0">
    <property type="entry name" value="NUCLEAR PORE COMPLEX PROTEIN NUP88"/>
    <property type="match status" value="1"/>
</dbReference>
<evidence type="ECO:0000313" key="10">
    <source>
        <dbReference type="Proteomes" id="UP000193467"/>
    </source>
</evidence>
<gene>
    <name evidence="9" type="ORF">BCR35DRAFT_335787</name>
</gene>
<dbReference type="PANTHER" id="PTHR13257">
    <property type="entry name" value="NUCLEOPORIN NUP84-RELATED"/>
    <property type="match status" value="1"/>
</dbReference>
<dbReference type="Pfam" id="PF10168">
    <property type="entry name" value="Nup88"/>
    <property type="match status" value="2"/>
</dbReference>
<sequence>RQKDEAVRKNKSVLVRGTDLVVAVGKELRIASLADVKARCSERDEEGTGAYDEEVALGDYKTLLTTPAIPFEIQQLVLNPTSKLLAVIGLHSILVLVLPRKGWSSSVGRSIECRSLAVGSFYHSHPGSPSVAQALWHPWGTSASSLFVLTSDALLREYTISHDVEEPSQTLSFSPTTPSGGGGIPARGGKRFSADEEDAQVAVGMCFGQGEGDWGPLAVFGLMRNGDVLALCPVLPRRATIPTSYLHSLSSFVSSKVDYLALTTSTADDLNTSTTSSHLGTPTKSLALTHRPSSNGTPSRQQKKESSSSNPLSKIYNHQLHYVNSLLRLAQSSSSTAETEEAPNSSTVSILTPHHPTPDPPALQGPFLLQPGSRDLENGVEDPRATDLAYLAYRGEGEEAEQGEAMGVLVVCWNDGKVELGVEGEKVEGKWSAGGAARRETTPRRRKGGFSAYDSDEDEQEEVDAPPTLLIYETISLGLSSLLPPASIDQTLSTTSYPTITLDPLYSSDTIYIKHALGAHCVGIRSWAEGLRKALKSSEEEGEEGEVERELKKGKKSSVAWVLKTVSPAGAQEGKQEGGAGEETTPLIGLNVINDIYLGYSLLLLTDKLQLVAIELSLRVDSALLPSASTSSNGTKALDSSDTKDDSEGYQTLLTTPFHIPSSLTRTTPSSSLARLAPPKTPSKELIITPETLRFLGKSVELVQTEIRDLVTGVDAVQGRLELQMRELSRQLGAVDSLSKLSSPASSSTDLPTRLASAQATQLTLLARTDRLLQRLMDAHSPQLSNFEKKWFEELGRLEREEGGLRERVERSRGRVEALEGMGVGGGESVRENVRREMGLGEEQRRRVERALAEE</sequence>
<dbReference type="GO" id="GO:0006406">
    <property type="term" value="P:mRNA export from nucleus"/>
    <property type="evidence" value="ECO:0007669"/>
    <property type="project" value="TreeGrafter"/>
</dbReference>
<evidence type="ECO:0000256" key="1">
    <source>
        <dbReference type="ARBA" id="ARBA00004567"/>
    </source>
</evidence>
<dbReference type="EMBL" id="MCGR01000097">
    <property type="protein sequence ID" value="ORY54488.1"/>
    <property type="molecule type" value="Genomic_DNA"/>
</dbReference>
<comment type="subcellular location">
    <subcellularLocation>
        <location evidence="1">Nucleus</location>
        <location evidence="1">Nuclear pore complex</location>
    </subcellularLocation>
</comment>
<dbReference type="FunCoup" id="A0A1Y2D5B5">
    <property type="interactions" value="19"/>
</dbReference>
<feature type="compositionally biased region" description="Polar residues" evidence="8">
    <location>
        <begin position="629"/>
        <end position="638"/>
    </location>
</feature>
<keyword evidence="2" id="KW-0813">Transport</keyword>
<keyword evidence="3" id="KW-0509">mRNA transport</keyword>
<feature type="region of interest" description="Disordered" evidence="8">
    <location>
        <begin position="269"/>
        <end position="312"/>
    </location>
</feature>
<accession>A0A1Y2D5B5</accession>
<comment type="caution">
    <text evidence="9">The sequence shown here is derived from an EMBL/GenBank/DDBJ whole genome shotgun (WGS) entry which is preliminary data.</text>
</comment>
<evidence type="ECO:0000256" key="2">
    <source>
        <dbReference type="ARBA" id="ARBA00022448"/>
    </source>
</evidence>
<evidence type="ECO:0000256" key="5">
    <source>
        <dbReference type="ARBA" id="ARBA00023010"/>
    </source>
</evidence>
<reference evidence="9 10" key="1">
    <citation type="submission" date="2016-07" db="EMBL/GenBank/DDBJ databases">
        <title>Pervasive Adenine N6-methylation of Active Genes in Fungi.</title>
        <authorList>
            <consortium name="DOE Joint Genome Institute"/>
            <person name="Mondo S.J."/>
            <person name="Dannebaum R.O."/>
            <person name="Kuo R.C."/>
            <person name="Labutti K."/>
            <person name="Haridas S."/>
            <person name="Kuo A."/>
            <person name="Salamov A."/>
            <person name="Ahrendt S.R."/>
            <person name="Lipzen A."/>
            <person name="Sullivan W."/>
            <person name="Andreopoulos W.B."/>
            <person name="Clum A."/>
            <person name="Lindquist E."/>
            <person name="Daum C."/>
            <person name="Ramamoorthy G.K."/>
            <person name="Gryganskyi A."/>
            <person name="Culley D."/>
            <person name="Magnuson J.K."/>
            <person name="James T.Y."/>
            <person name="O'Malley M.A."/>
            <person name="Stajich J.E."/>
            <person name="Spatafora J.W."/>
            <person name="Visel A."/>
            <person name="Grigoriev I.V."/>
        </authorList>
    </citation>
    <scope>NUCLEOTIDE SEQUENCE [LARGE SCALE GENOMIC DNA]</scope>
    <source>
        <strain evidence="9 10">62-1032</strain>
    </source>
</reference>
<dbReference type="GO" id="GO:0017056">
    <property type="term" value="F:structural constituent of nuclear pore"/>
    <property type="evidence" value="ECO:0007669"/>
    <property type="project" value="InterPro"/>
</dbReference>
<evidence type="ECO:0000256" key="6">
    <source>
        <dbReference type="ARBA" id="ARBA00023132"/>
    </source>
</evidence>
<evidence type="ECO:0000256" key="4">
    <source>
        <dbReference type="ARBA" id="ARBA00022927"/>
    </source>
</evidence>
<feature type="region of interest" description="Disordered" evidence="8">
    <location>
        <begin position="431"/>
        <end position="462"/>
    </location>
</feature>
<dbReference type="InterPro" id="IPR037700">
    <property type="entry name" value="NUP88/NUP82"/>
</dbReference>
<dbReference type="STRING" id="106004.A0A1Y2D5B5"/>
<feature type="non-terminal residue" evidence="9">
    <location>
        <position position="1"/>
    </location>
</feature>
<feature type="region of interest" description="Disordered" evidence="8">
    <location>
        <begin position="629"/>
        <end position="649"/>
    </location>
</feature>
<feature type="compositionally biased region" description="Basic and acidic residues" evidence="8">
    <location>
        <begin position="829"/>
        <end position="855"/>
    </location>
</feature>
<dbReference type="GO" id="GO:0006606">
    <property type="term" value="P:protein import into nucleus"/>
    <property type="evidence" value="ECO:0007669"/>
    <property type="project" value="TreeGrafter"/>
</dbReference>
<dbReference type="AlphaFoldDB" id="A0A1Y2D5B5"/>
<evidence type="ECO:0000256" key="3">
    <source>
        <dbReference type="ARBA" id="ARBA00022816"/>
    </source>
</evidence>
<dbReference type="OrthoDB" id="341482at2759"/>
<protein>
    <submittedName>
        <fullName evidence="9">Uncharacterized protein</fullName>
    </submittedName>
</protein>
<feature type="region of interest" description="Disordered" evidence="8">
    <location>
        <begin position="820"/>
        <end position="855"/>
    </location>
</feature>
<dbReference type="GO" id="GO:0000056">
    <property type="term" value="P:ribosomal small subunit export from nucleus"/>
    <property type="evidence" value="ECO:0007669"/>
    <property type="project" value="InterPro"/>
</dbReference>
<keyword evidence="4" id="KW-0653">Protein transport</keyword>
<feature type="region of interest" description="Disordered" evidence="8">
    <location>
        <begin position="167"/>
        <end position="191"/>
    </location>
</feature>
<dbReference type="InterPro" id="IPR019321">
    <property type="entry name" value="Nucleoporin_Nup88"/>
</dbReference>
<keyword evidence="7" id="KW-0539">Nucleus</keyword>
<feature type="region of interest" description="Disordered" evidence="8">
    <location>
        <begin position="333"/>
        <end position="360"/>
    </location>
</feature>
<dbReference type="InParanoid" id="A0A1Y2D5B5"/>
<evidence type="ECO:0000256" key="8">
    <source>
        <dbReference type="SAM" id="MobiDB-lite"/>
    </source>
</evidence>
<evidence type="ECO:0000313" key="9">
    <source>
        <dbReference type="EMBL" id="ORY54488.1"/>
    </source>
</evidence>
<dbReference type="GO" id="GO:0005643">
    <property type="term" value="C:nuclear pore"/>
    <property type="evidence" value="ECO:0007669"/>
    <property type="project" value="UniProtKB-SubCell"/>
</dbReference>
<organism evidence="9 10">
    <name type="scientific">Leucosporidium creatinivorum</name>
    <dbReference type="NCBI Taxonomy" id="106004"/>
    <lineage>
        <taxon>Eukaryota</taxon>
        <taxon>Fungi</taxon>
        <taxon>Dikarya</taxon>
        <taxon>Basidiomycota</taxon>
        <taxon>Pucciniomycotina</taxon>
        <taxon>Microbotryomycetes</taxon>
        <taxon>Leucosporidiales</taxon>
        <taxon>Leucosporidium</taxon>
    </lineage>
</organism>
<keyword evidence="6" id="KW-0906">Nuclear pore complex</keyword>